<dbReference type="AlphaFoldDB" id="A0A914YEW8"/>
<organism evidence="1 2">
    <name type="scientific">Panagrolaimus superbus</name>
    <dbReference type="NCBI Taxonomy" id="310955"/>
    <lineage>
        <taxon>Eukaryota</taxon>
        <taxon>Metazoa</taxon>
        <taxon>Ecdysozoa</taxon>
        <taxon>Nematoda</taxon>
        <taxon>Chromadorea</taxon>
        <taxon>Rhabditida</taxon>
        <taxon>Tylenchina</taxon>
        <taxon>Panagrolaimomorpha</taxon>
        <taxon>Panagrolaimoidea</taxon>
        <taxon>Panagrolaimidae</taxon>
        <taxon>Panagrolaimus</taxon>
    </lineage>
</organism>
<evidence type="ECO:0000313" key="1">
    <source>
        <dbReference type="Proteomes" id="UP000887577"/>
    </source>
</evidence>
<sequence length="218" mass="24735">MTSFDVILPSNSSIEGNKTNNFTVRLPRIINFESGRWDVAITSLTYPRTWSTLSTVDTQFLQINWQNGEKDKIYLPKVVLKKPMDIPDILAGIINQATQDYAKADNALKNYKGPPEPRKTPYWGHVKRETNKYINVLYKEYDGEYQWTVEHKYINSLKLSNQLQYNMGFKDALIFNNSKSTYACDLTGGYSMLQVVAPGLINPVVIGDTSAPVLSLLV</sequence>
<name>A0A914YEW8_9BILA</name>
<proteinExistence type="predicted"/>
<protein>
    <submittedName>
        <fullName evidence="2">Uncharacterized protein</fullName>
    </submittedName>
</protein>
<dbReference type="WBParaSite" id="PSU_v2.g18004.t1">
    <property type="protein sequence ID" value="PSU_v2.g18004.t1"/>
    <property type="gene ID" value="PSU_v2.g18004"/>
</dbReference>
<keyword evidence="1" id="KW-1185">Reference proteome</keyword>
<evidence type="ECO:0000313" key="2">
    <source>
        <dbReference type="WBParaSite" id="PSU_v2.g18004.t1"/>
    </source>
</evidence>
<dbReference type="Proteomes" id="UP000887577">
    <property type="component" value="Unplaced"/>
</dbReference>
<reference evidence="2" key="1">
    <citation type="submission" date="2022-11" db="UniProtKB">
        <authorList>
            <consortium name="WormBaseParasite"/>
        </authorList>
    </citation>
    <scope>IDENTIFICATION</scope>
</reference>
<accession>A0A914YEW8</accession>